<comment type="subcellular location">
    <subcellularLocation>
        <location evidence="1">Secreted</location>
    </subcellularLocation>
</comment>
<dbReference type="InterPro" id="IPR022734">
    <property type="entry name" value="ApoM"/>
</dbReference>
<protein>
    <submittedName>
        <fullName evidence="5">Uncharacterized protein</fullName>
    </submittedName>
</protein>
<proteinExistence type="predicted"/>
<dbReference type="Gene3D" id="2.40.128.20">
    <property type="match status" value="1"/>
</dbReference>
<dbReference type="Pfam" id="PF11032">
    <property type="entry name" value="ApoM"/>
    <property type="match status" value="1"/>
</dbReference>
<evidence type="ECO:0000313" key="6">
    <source>
        <dbReference type="Proteomes" id="UP000246464"/>
    </source>
</evidence>
<dbReference type="EMBL" id="CP026250">
    <property type="protein sequence ID" value="AWP05718.1"/>
    <property type="molecule type" value="Genomic_DNA"/>
</dbReference>
<evidence type="ECO:0000256" key="2">
    <source>
        <dbReference type="ARBA" id="ARBA00022525"/>
    </source>
</evidence>
<evidence type="ECO:0000256" key="3">
    <source>
        <dbReference type="ARBA" id="ARBA00022729"/>
    </source>
</evidence>
<dbReference type="PANTHER" id="PTHR11967:SF2">
    <property type="entry name" value="ALPHA-1-ACID GLYCOPROTEIN 1"/>
    <property type="match status" value="1"/>
</dbReference>
<sequence length="266" mass="30034">MWDEPLYLKMQLFLEVEADTSSGRTTMEFVYVAVVVFALLSRGQSAPASSCAALIQPLEIQRDQLQGNWMVVAEKADFQDVEVKMNHFKQSMWWKVSAAQESDAFNFMSSMKAFGFCVGVKLKMTLVNNTLRLVITNQTLHHLLQPELFSFNLLKTGCPDCLLLGRSQDSVIDRMIFLSKRRTLSDAELEGFKKLGECFNLTQTMNVNTGGDVCPEPPPFEEIDNINFFIDGQRSDIENIMERILSSVGGTENFLKMISEEPSTDV</sequence>
<dbReference type="InterPro" id="IPR012674">
    <property type="entry name" value="Calycin"/>
</dbReference>
<evidence type="ECO:0000256" key="4">
    <source>
        <dbReference type="ARBA" id="ARBA00023180"/>
    </source>
</evidence>
<keyword evidence="4" id="KW-0325">Glycoprotein</keyword>
<dbReference type="SUPFAM" id="SSF50814">
    <property type="entry name" value="Lipocalins"/>
    <property type="match status" value="1"/>
</dbReference>
<accession>A0A2U9BNL9</accession>
<reference evidence="5 6" key="1">
    <citation type="submission" date="2017-12" db="EMBL/GenBank/DDBJ databases">
        <title>Integrating genomic resources of turbot (Scophthalmus maximus) in depth evaluation of genetic and physical mapping variation across individuals.</title>
        <authorList>
            <person name="Martinez P."/>
        </authorList>
    </citation>
    <scope>NUCLEOTIDE SEQUENCE [LARGE SCALE GENOMIC DNA]</scope>
</reference>
<keyword evidence="3" id="KW-0732">Signal</keyword>
<gene>
    <name evidence="5" type="ORF">SMAX5B_007411</name>
</gene>
<keyword evidence="6" id="KW-1185">Reference proteome</keyword>
<dbReference type="Proteomes" id="UP000246464">
    <property type="component" value="Chromosome 8"/>
</dbReference>
<keyword evidence="2" id="KW-0964">Secreted</keyword>
<dbReference type="PANTHER" id="PTHR11967">
    <property type="entry name" value="ALPHA-1-ACID GLYCOPROTEIN"/>
    <property type="match status" value="1"/>
</dbReference>
<name>A0A2U9BNL9_SCOMX</name>
<evidence type="ECO:0000313" key="5">
    <source>
        <dbReference type="EMBL" id="AWP05718.1"/>
    </source>
</evidence>
<dbReference type="AlphaFoldDB" id="A0A2U9BNL9"/>
<evidence type="ECO:0000256" key="1">
    <source>
        <dbReference type="ARBA" id="ARBA00004613"/>
    </source>
</evidence>
<dbReference type="GO" id="GO:0005576">
    <property type="term" value="C:extracellular region"/>
    <property type="evidence" value="ECO:0007669"/>
    <property type="project" value="UniProtKB-SubCell"/>
</dbReference>
<organism evidence="5 6">
    <name type="scientific">Scophthalmus maximus</name>
    <name type="common">Turbot</name>
    <name type="synonym">Psetta maxima</name>
    <dbReference type="NCBI Taxonomy" id="52904"/>
    <lineage>
        <taxon>Eukaryota</taxon>
        <taxon>Metazoa</taxon>
        <taxon>Chordata</taxon>
        <taxon>Craniata</taxon>
        <taxon>Vertebrata</taxon>
        <taxon>Euteleostomi</taxon>
        <taxon>Actinopterygii</taxon>
        <taxon>Neopterygii</taxon>
        <taxon>Teleostei</taxon>
        <taxon>Neoteleostei</taxon>
        <taxon>Acanthomorphata</taxon>
        <taxon>Carangaria</taxon>
        <taxon>Pleuronectiformes</taxon>
        <taxon>Pleuronectoidei</taxon>
        <taxon>Scophthalmidae</taxon>
        <taxon>Scophthalmus</taxon>
    </lineage>
</organism>